<evidence type="ECO:0000313" key="1">
    <source>
        <dbReference type="EMBL" id="SOY31458.1"/>
    </source>
</evidence>
<reference evidence="1 2" key="1">
    <citation type="submission" date="2018-01" db="EMBL/GenBank/DDBJ databases">
        <authorList>
            <person name="Gaut B.S."/>
            <person name="Morton B.R."/>
            <person name="Clegg M.T."/>
            <person name="Duvall M.R."/>
        </authorList>
    </citation>
    <scope>NUCLEOTIDE SEQUENCE [LARGE SCALE GENOMIC DNA]</scope>
    <source>
        <strain evidence="1">GP69</strain>
    </source>
</reference>
<evidence type="ECO:0008006" key="3">
    <source>
        <dbReference type="Google" id="ProtNLM"/>
    </source>
</evidence>
<dbReference type="Proteomes" id="UP000236311">
    <property type="component" value="Unassembled WGS sequence"/>
</dbReference>
<dbReference type="OrthoDB" id="2679918at2"/>
<dbReference type="RefSeq" id="WP_103241446.1">
    <property type="nucleotide sequence ID" value="NZ_JANJZD010000026.1"/>
</dbReference>
<organism evidence="1 2">
    <name type="scientific">Acetatifactor muris</name>
    <dbReference type="NCBI Taxonomy" id="879566"/>
    <lineage>
        <taxon>Bacteria</taxon>
        <taxon>Bacillati</taxon>
        <taxon>Bacillota</taxon>
        <taxon>Clostridia</taxon>
        <taxon>Lachnospirales</taxon>
        <taxon>Lachnospiraceae</taxon>
        <taxon>Acetatifactor</taxon>
    </lineage>
</organism>
<dbReference type="InterPro" id="IPR027417">
    <property type="entry name" value="P-loop_NTPase"/>
</dbReference>
<protein>
    <recommendedName>
        <fullName evidence="3">Replicative DNA helicase</fullName>
    </recommendedName>
</protein>
<evidence type="ECO:0000313" key="2">
    <source>
        <dbReference type="Proteomes" id="UP000236311"/>
    </source>
</evidence>
<accession>A0A2K4ZLV5</accession>
<dbReference type="EMBL" id="OFSM01000026">
    <property type="protein sequence ID" value="SOY31458.1"/>
    <property type="molecule type" value="Genomic_DNA"/>
</dbReference>
<gene>
    <name evidence="1" type="ORF">AMURIS_04201</name>
</gene>
<proteinExistence type="predicted"/>
<keyword evidence="2" id="KW-1185">Reference proteome</keyword>
<sequence length="515" mass="60522">MTEEHSASNIQAEICFVGALLKDPDSFVNYGNFMRSKYDFSDPAVKFFYDSFETYYLTFSQTVDETKMNVFMSQNPERLSTYKQYKGWKTIQQYMNLADENDCKNYFDTIKKYSLVREYGRNGFPVEKILSHKNFDKMSPNDIYRIIRTKADKIHTVINAGEEAVKLTDNNTKQIDRYLEKPNFGLPFPWYMYNEYFLGMRDTKLLFEGFLSNEGKTRKLMLLAAYVALVQNENFFLMSNEMDEEDLRSCLITTVINNKEFQDLHGVVLEKPEKEIVLGVYHDKGGGIIRRKIDDFGIYIESNEEYIKRVQVESDEYWQVKTVTEWIDSSDRKGKVLFKDVGNDYSPEQIEFELRKAKMVQNIKYYGYDTLKGYNTDDWSQIKQFATRLKELTKELRMSGYAVFQLSDDTVFTDIFSLSSNNIANAKQIKHVADILNIGKKLNKDEYHKYQMVAENDSWGEPVTEDLDLKKQYFCIKPDKNRAGSKDKVMLFEIDLNFNIWRNIGYIIKKPKSSE</sequence>
<dbReference type="Gene3D" id="3.40.50.300">
    <property type="entry name" value="P-loop containing nucleotide triphosphate hydrolases"/>
    <property type="match status" value="1"/>
</dbReference>
<dbReference type="AlphaFoldDB" id="A0A2K4ZLV5"/>
<name>A0A2K4ZLV5_9FIRM</name>